<name>A0ABN7AHV8_9HEMI</name>
<sequence>MSATTSPIPGSTVAKLRPTEGETRAAQRVIKGHLHIRRPPTERRAEAPVNSSCLVCKQKGKPLFLFALDGCGDCQRRRGRGNASRTPQKLFSLGFAQIDDINAIACDNILVPGVHRRICGEMETAYNVGCQKGRLKFNQNSSLR</sequence>
<protein>
    <submittedName>
        <fullName evidence="2">Uncharacterized protein</fullName>
    </submittedName>
</protein>
<reference evidence="2 3" key="1">
    <citation type="submission" date="2023-09" db="EMBL/GenBank/DDBJ databases">
        <title>Nesidiocoris tenuis whole genome shotgun sequence.</title>
        <authorList>
            <person name="Shibata T."/>
            <person name="Shimoda M."/>
            <person name="Kobayashi T."/>
            <person name="Uehara T."/>
        </authorList>
    </citation>
    <scope>NUCLEOTIDE SEQUENCE [LARGE SCALE GENOMIC DNA]</scope>
    <source>
        <strain evidence="2 3">Japan</strain>
    </source>
</reference>
<dbReference type="EMBL" id="AP028911">
    <property type="protein sequence ID" value="BES91850.1"/>
    <property type="molecule type" value="Genomic_DNA"/>
</dbReference>
<proteinExistence type="predicted"/>
<dbReference type="Proteomes" id="UP001307889">
    <property type="component" value="Chromosome 3"/>
</dbReference>
<gene>
    <name evidence="2" type="ORF">NTJ_04658</name>
</gene>
<evidence type="ECO:0000313" key="2">
    <source>
        <dbReference type="EMBL" id="BES91850.1"/>
    </source>
</evidence>
<feature type="region of interest" description="Disordered" evidence="1">
    <location>
        <begin position="1"/>
        <end position="24"/>
    </location>
</feature>
<accession>A0ABN7AHV8</accession>
<organism evidence="2 3">
    <name type="scientific">Nesidiocoris tenuis</name>
    <dbReference type="NCBI Taxonomy" id="355587"/>
    <lineage>
        <taxon>Eukaryota</taxon>
        <taxon>Metazoa</taxon>
        <taxon>Ecdysozoa</taxon>
        <taxon>Arthropoda</taxon>
        <taxon>Hexapoda</taxon>
        <taxon>Insecta</taxon>
        <taxon>Pterygota</taxon>
        <taxon>Neoptera</taxon>
        <taxon>Paraneoptera</taxon>
        <taxon>Hemiptera</taxon>
        <taxon>Heteroptera</taxon>
        <taxon>Panheteroptera</taxon>
        <taxon>Cimicomorpha</taxon>
        <taxon>Miridae</taxon>
        <taxon>Dicyphina</taxon>
        <taxon>Nesidiocoris</taxon>
    </lineage>
</organism>
<evidence type="ECO:0000313" key="3">
    <source>
        <dbReference type="Proteomes" id="UP001307889"/>
    </source>
</evidence>
<keyword evidence="3" id="KW-1185">Reference proteome</keyword>
<evidence type="ECO:0000256" key="1">
    <source>
        <dbReference type="SAM" id="MobiDB-lite"/>
    </source>
</evidence>